<comment type="similarity">
    <text evidence="2 8">Belongs to the ATPase delta chain family.</text>
</comment>
<comment type="subcellular location">
    <subcellularLocation>
        <location evidence="1">Membrane</location>
    </subcellularLocation>
    <subcellularLocation>
        <location evidence="8">Plastid</location>
        <location evidence="8">Chloroplast thylakoid membrane</location>
        <topology evidence="8">Peripheral membrane protein</topology>
    </subcellularLocation>
</comment>
<dbReference type="GO" id="GO:0009535">
    <property type="term" value="C:chloroplast thylakoid membrane"/>
    <property type="evidence" value="ECO:0007669"/>
    <property type="project" value="UniProtKB-SubCell"/>
</dbReference>
<evidence type="ECO:0000313" key="9">
    <source>
        <dbReference type="EMBL" id="ARW68903.1"/>
    </source>
</evidence>
<dbReference type="Gene3D" id="1.10.520.20">
    <property type="entry name" value="N-terminal domain of the delta subunit of the F1F0-ATP synthase"/>
    <property type="match status" value="1"/>
</dbReference>
<evidence type="ECO:0000256" key="7">
    <source>
        <dbReference type="ARBA" id="ARBA00023310"/>
    </source>
</evidence>
<evidence type="ECO:0000256" key="8">
    <source>
        <dbReference type="HAMAP-Rule" id="MF_01416"/>
    </source>
</evidence>
<organism evidence="9">
    <name type="scientific">Kapraunia schneideri</name>
    <dbReference type="NCBI Taxonomy" id="717899"/>
    <lineage>
        <taxon>Eukaryota</taxon>
        <taxon>Rhodophyta</taxon>
        <taxon>Florideophyceae</taxon>
        <taxon>Rhodymeniophycidae</taxon>
        <taxon>Ceramiales</taxon>
        <taxon>Rhodomelaceae</taxon>
        <taxon>Kapraunia</taxon>
    </lineage>
</organism>
<dbReference type="EMBL" id="MF101454">
    <property type="protein sequence ID" value="ARW68903.1"/>
    <property type="molecule type" value="Genomic_DNA"/>
</dbReference>
<evidence type="ECO:0000256" key="1">
    <source>
        <dbReference type="ARBA" id="ARBA00004370"/>
    </source>
</evidence>
<name>A0A1Z1MS24_9FLOR</name>
<geneLocation type="chloroplast" evidence="9"/>
<dbReference type="NCBIfam" id="TIGR01145">
    <property type="entry name" value="ATP_synt_delta"/>
    <property type="match status" value="1"/>
</dbReference>
<keyword evidence="6 8" id="KW-0472">Membrane</keyword>
<dbReference type="PRINTS" id="PR00125">
    <property type="entry name" value="ATPASEDELTA"/>
</dbReference>
<keyword evidence="3 8" id="KW-0813">Transport</keyword>
<dbReference type="RefSeq" id="YP_009399297.1">
    <property type="nucleotide sequence ID" value="NC_035296.1"/>
</dbReference>
<keyword evidence="8" id="KW-0793">Thylakoid</keyword>
<comment type="subunit">
    <text evidence="8">F-type ATPases have 2 components, F(1) - the catalytic core - and F(0) - the membrane proton channel. F(1) has five subunits: alpha(3), beta(3), gamma(1), delta(1), epsilon(1). CF(0) has four main subunits: a(1), b(1), b'(1) and c(10-14). The alpha and beta chains form an alternating ring which encloses part of the gamma chain. F(1) is attached to F(0) by a central stalk formed by the gamma and epsilon chains, while a peripheral stalk is formed by the delta, b and b' chains.</text>
</comment>
<gene>
    <name evidence="8 9" type="primary">atpD</name>
</gene>
<dbReference type="AlphaFoldDB" id="A0A1Z1MS24"/>
<evidence type="ECO:0000256" key="6">
    <source>
        <dbReference type="ARBA" id="ARBA00023136"/>
    </source>
</evidence>
<dbReference type="PANTHER" id="PTHR11910">
    <property type="entry name" value="ATP SYNTHASE DELTA CHAIN"/>
    <property type="match status" value="1"/>
</dbReference>
<sequence length="184" mass="20806">MSNQSLQEKIAVPYAEALIANAQSLNLLSQYKDELSYILSILSKSKDLELFLLNPLNSSLTKKEVLKELFKNQIQDFIMNFLLVLVDRRRISFLKLIIEKYLKITYSLESITIVEVSSASDLDEKQQFDLTNKIKSLTGTNQIKLIINQDTNLIGGFVIKIGSKVIDASLLGKLKKMSSYLNAN</sequence>
<evidence type="ECO:0000256" key="5">
    <source>
        <dbReference type="ARBA" id="ARBA00023065"/>
    </source>
</evidence>
<keyword evidence="5 8" id="KW-0406">Ion transport</keyword>
<protein>
    <recommendedName>
        <fullName evidence="8">ATP synthase subunit delta, chloroplastic</fullName>
    </recommendedName>
    <alternativeName>
        <fullName evidence="8">ATP synthase F(1) sector subunit delta</fullName>
    </alternativeName>
    <alternativeName>
        <fullName evidence="8">F-type ATPase subunit delta</fullName>
    </alternativeName>
</protein>
<dbReference type="GO" id="GO:0046933">
    <property type="term" value="F:proton-transporting ATP synthase activity, rotational mechanism"/>
    <property type="evidence" value="ECO:0007669"/>
    <property type="project" value="UniProtKB-UniRule"/>
</dbReference>
<keyword evidence="7 8" id="KW-0066">ATP synthesis</keyword>
<keyword evidence="8" id="KW-0139">CF(1)</keyword>
<dbReference type="InterPro" id="IPR026015">
    <property type="entry name" value="ATP_synth_OSCP/delta_N_sf"/>
</dbReference>
<dbReference type="InterPro" id="IPR000711">
    <property type="entry name" value="ATPase_OSCP/dsu"/>
</dbReference>
<proteinExistence type="inferred from homology"/>
<evidence type="ECO:0000256" key="2">
    <source>
        <dbReference type="ARBA" id="ARBA00007046"/>
    </source>
</evidence>
<evidence type="ECO:0000256" key="3">
    <source>
        <dbReference type="ARBA" id="ARBA00022448"/>
    </source>
</evidence>
<dbReference type="SUPFAM" id="SSF47928">
    <property type="entry name" value="N-terminal domain of the delta subunit of the F1F0-ATP synthase"/>
    <property type="match status" value="1"/>
</dbReference>
<keyword evidence="9" id="KW-0150">Chloroplast</keyword>
<keyword evidence="4 8" id="KW-0375">Hydrogen ion transport</keyword>
<reference evidence="9" key="1">
    <citation type="journal article" date="2017" name="J. Phycol.">
        <title>Analysis of chloroplast genomes and a supermatrix inform reclassification of the Rhodomelaceae (Rhodophyta).</title>
        <authorList>
            <person name="Diaz-Tapia P."/>
            <person name="Maggs C.A."/>
            <person name="West J.A."/>
            <person name="Verbruggen H."/>
        </authorList>
    </citation>
    <scope>NUCLEOTIDE SEQUENCE</scope>
    <source>
        <strain evidence="9">PD1720</strain>
    </source>
</reference>
<comment type="function">
    <text evidence="8">F(1)F(0) ATP synthase produces ATP from ADP in the presence of a proton or sodium gradient. F-type ATPases consist of two structural domains, F(1) containing the extramembraneous catalytic core and F(0) containing the membrane proton channel, linked together by a central stalk and a peripheral stalk. During catalysis, ATP synthesis in the catalytic domain of F(1) is coupled via a rotary mechanism of the central stalk subunits to proton translocation.</text>
</comment>
<evidence type="ECO:0000256" key="4">
    <source>
        <dbReference type="ARBA" id="ARBA00022781"/>
    </source>
</evidence>
<comment type="function">
    <text evidence="8">This protein is part of the stalk that links CF(0) to CF(1). It either transmits conformational changes from CF(0) to CF(1) or is implicated in proton conduction.</text>
</comment>
<dbReference type="HAMAP" id="MF_01416">
    <property type="entry name" value="ATP_synth_delta_bact"/>
    <property type="match status" value="1"/>
</dbReference>
<dbReference type="GeneID" id="33361972"/>
<dbReference type="GO" id="GO:0045259">
    <property type="term" value="C:proton-transporting ATP synthase complex"/>
    <property type="evidence" value="ECO:0007669"/>
    <property type="project" value="UniProtKB-KW"/>
</dbReference>
<accession>A0A1Z1MS24</accession>
<dbReference type="Pfam" id="PF00213">
    <property type="entry name" value="OSCP"/>
    <property type="match status" value="1"/>
</dbReference>
<keyword evidence="9" id="KW-0934">Plastid</keyword>